<evidence type="ECO:0000256" key="2">
    <source>
        <dbReference type="ARBA" id="ARBA00022737"/>
    </source>
</evidence>
<evidence type="ECO:0000313" key="18">
    <source>
        <dbReference type="RefSeq" id="XP_017980451.1"/>
    </source>
</evidence>
<dbReference type="Gramene" id="Tc07v2_t005260.8">
    <property type="protein sequence ID" value="Tc07v2_p005260.8"/>
    <property type="gene ID" value="Tc07v2_g005260"/>
</dbReference>
<feature type="coiled-coil region" evidence="6">
    <location>
        <begin position="22"/>
        <end position="84"/>
    </location>
</feature>
<dbReference type="InterPro" id="IPR001611">
    <property type="entry name" value="Leu-rich_rpt"/>
</dbReference>
<gene>
    <name evidence="11 12 13 14 15 16 17 18 19 20 21" type="primary">LOC18593743</name>
</gene>
<evidence type="ECO:0000256" key="3">
    <source>
        <dbReference type="ARBA" id="ARBA00022741"/>
    </source>
</evidence>
<evidence type="ECO:0000313" key="10">
    <source>
        <dbReference type="Proteomes" id="UP000694886"/>
    </source>
</evidence>
<dbReference type="FunFam" id="1.10.10.10:FF:000322">
    <property type="entry name" value="Probable disease resistance protein At1g63360"/>
    <property type="match status" value="1"/>
</dbReference>
<dbReference type="Gramene" id="Tc07v2_t005260.9">
    <property type="protein sequence ID" value="Tc07v2_p005260.9"/>
    <property type="gene ID" value="Tc07v2_g005260"/>
</dbReference>
<dbReference type="GO" id="GO:0006952">
    <property type="term" value="P:defense response"/>
    <property type="evidence" value="ECO:0007669"/>
    <property type="project" value="UniProtKB-KW"/>
</dbReference>
<evidence type="ECO:0000313" key="17">
    <source>
        <dbReference type="RefSeq" id="XP_017980450.1"/>
    </source>
</evidence>
<dbReference type="Pfam" id="PF00931">
    <property type="entry name" value="NB-ARC"/>
    <property type="match status" value="1"/>
</dbReference>
<evidence type="ECO:0000256" key="1">
    <source>
        <dbReference type="ARBA" id="ARBA00008894"/>
    </source>
</evidence>
<dbReference type="RefSeq" id="XP_017980451.1">
    <property type="nucleotide sequence ID" value="XM_018124962.1"/>
</dbReference>
<feature type="domain" description="NB-ARC" evidence="7">
    <location>
        <begin position="143"/>
        <end position="303"/>
    </location>
</feature>
<keyword evidence="6" id="KW-0175">Coiled coil</keyword>
<dbReference type="SUPFAM" id="SSF52058">
    <property type="entry name" value="L domain-like"/>
    <property type="match status" value="1"/>
</dbReference>
<dbReference type="RefSeq" id="XP_017980447.1">
    <property type="nucleotide sequence ID" value="XM_018124958.1"/>
</dbReference>
<dbReference type="Pfam" id="PF23559">
    <property type="entry name" value="WHD_DRP"/>
    <property type="match status" value="1"/>
</dbReference>
<dbReference type="PRINTS" id="PR00364">
    <property type="entry name" value="DISEASERSIST"/>
</dbReference>
<dbReference type="RefSeq" id="XP_017980454.1">
    <property type="nucleotide sequence ID" value="XM_018124965.1"/>
</dbReference>
<dbReference type="SUPFAM" id="SSF52540">
    <property type="entry name" value="P-loop containing nucleoside triphosphate hydrolases"/>
    <property type="match status" value="1"/>
</dbReference>
<evidence type="ECO:0000313" key="15">
    <source>
        <dbReference type="RefSeq" id="XP_017980448.1"/>
    </source>
</evidence>
<evidence type="ECO:0000259" key="7">
    <source>
        <dbReference type="Pfam" id="PF00931"/>
    </source>
</evidence>
<organism evidence="10 16">
    <name type="scientific">Theobroma cacao</name>
    <name type="common">Cacao</name>
    <name type="synonym">Cocoa</name>
    <dbReference type="NCBI Taxonomy" id="3641"/>
    <lineage>
        <taxon>Eukaryota</taxon>
        <taxon>Viridiplantae</taxon>
        <taxon>Streptophyta</taxon>
        <taxon>Embryophyta</taxon>
        <taxon>Tracheophyta</taxon>
        <taxon>Spermatophyta</taxon>
        <taxon>Magnoliopsida</taxon>
        <taxon>eudicotyledons</taxon>
        <taxon>Gunneridae</taxon>
        <taxon>Pentapetalae</taxon>
        <taxon>rosids</taxon>
        <taxon>malvids</taxon>
        <taxon>Malvales</taxon>
        <taxon>Malvaceae</taxon>
        <taxon>Byttnerioideae</taxon>
        <taxon>Theobroma</taxon>
    </lineage>
</organism>
<dbReference type="InterPro" id="IPR027417">
    <property type="entry name" value="P-loop_NTPase"/>
</dbReference>
<evidence type="ECO:0000256" key="4">
    <source>
        <dbReference type="ARBA" id="ARBA00022821"/>
    </source>
</evidence>
<dbReference type="GO" id="GO:0005524">
    <property type="term" value="F:ATP binding"/>
    <property type="evidence" value="ECO:0007669"/>
    <property type="project" value="UniProtKB-KW"/>
</dbReference>
<dbReference type="InterPro" id="IPR002182">
    <property type="entry name" value="NB-ARC"/>
</dbReference>
<dbReference type="Gene3D" id="3.40.50.300">
    <property type="entry name" value="P-loop containing nucleotide triphosphate hydrolases"/>
    <property type="match status" value="1"/>
</dbReference>
<dbReference type="GeneID" id="18593743"/>
<feature type="domain" description="Disease resistance protein winged helix" evidence="9">
    <location>
        <begin position="390"/>
        <end position="460"/>
    </location>
</feature>
<name>A0AB32WN32_THECC</name>
<dbReference type="RefSeq" id="XP_017980444.1">
    <property type="nucleotide sequence ID" value="XM_018124955.1"/>
</dbReference>
<evidence type="ECO:0000259" key="9">
    <source>
        <dbReference type="Pfam" id="PF23559"/>
    </source>
</evidence>
<keyword evidence="2" id="KW-0677">Repeat</keyword>
<evidence type="ECO:0000313" key="20">
    <source>
        <dbReference type="RefSeq" id="XP_017980454.1"/>
    </source>
</evidence>
<dbReference type="RefSeq" id="XP_017980445.1">
    <property type="nucleotide sequence ID" value="XM_018124956.1"/>
</dbReference>
<dbReference type="InterPro" id="IPR058922">
    <property type="entry name" value="WHD_DRP"/>
</dbReference>
<evidence type="ECO:0000313" key="11">
    <source>
        <dbReference type="RefSeq" id="XP_017980444.1"/>
    </source>
</evidence>
<protein>
    <submittedName>
        <fullName evidence="11 12">Probable disease resistance protein At1g61300</fullName>
    </submittedName>
</protein>
<dbReference type="GO" id="GO:0043531">
    <property type="term" value="F:ADP binding"/>
    <property type="evidence" value="ECO:0007669"/>
    <property type="project" value="InterPro"/>
</dbReference>
<dbReference type="RefSeq" id="XP_017980449.1">
    <property type="nucleotide sequence ID" value="XM_018124960.1"/>
</dbReference>
<dbReference type="AlphaFoldDB" id="A0AB32WN32"/>
<dbReference type="RefSeq" id="XP_017980450.1">
    <property type="nucleotide sequence ID" value="XM_018124961.1"/>
</dbReference>
<proteinExistence type="inferred from homology"/>
<dbReference type="Pfam" id="PF23247">
    <property type="entry name" value="LRR_RPS2"/>
    <property type="match status" value="1"/>
</dbReference>
<dbReference type="InterPro" id="IPR042197">
    <property type="entry name" value="Apaf_helical"/>
</dbReference>
<dbReference type="Gramene" id="Tc07v2_t005260.1">
    <property type="protein sequence ID" value="Tc07v2_p005260.1"/>
    <property type="gene ID" value="Tc07v2_g005260"/>
</dbReference>
<reference evidence="11 12" key="2">
    <citation type="submission" date="2025-04" db="UniProtKB">
        <authorList>
            <consortium name="RefSeq"/>
        </authorList>
    </citation>
    <scope>IDENTIFICATION</scope>
</reference>
<dbReference type="Gramene" id="Tc07v2_t005260.6">
    <property type="protein sequence ID" value="Tc07v2_p005260.6"/>
    <property type="gene ID" value="Tc07v2_g005260"/>
</dbReference>
<evidence type="ECO:0000256" key="6">
    <source>
        <dbReference type="SAM" id="Coils"/>
    </source>
</evidence>
<dbReference type="FunFam" id="3.40.50.300:FF:001091">
    <property type="entry name" value="Probable disease resistance protein At1g61300"/>
    <property type="match status" value="1"/>
</dbReference>
<evidence type="ECO:0000313" key="14">
    <source>
        <dbReference type="RefSeq" id="XP_017980447.1"/>
    </source>
</evidence>
<evidence type="ECO:0000313" key="12">
    <source>
        <dbReference type="RefSeq" id="XP_017980445.1"/>
    </source>
</evidence>
<dbReference type="Gramene" id="Tc07v2_t005260.3">
    <property type="protein sequence ID" value="Tc07v2_p005260.3"/>
    <property type="gene ID" value="Tc07v2_g005260"/>
</dbReference>
<comment type="similarity">
    <text evidence="1">Belongs to the disease resistance NB-LRR family.</text>
</comment>
<dbReference type="Gramene" id="Tc07v2_t005260.7">
    <property type="protein sequence ID" value="Tc07v2_p005260.7"/>
    <property type="gene ID" value="Tc07v2_g005260"/>
</dbReference>
<dbReference type="Gramene" id="Tc07v2_t005260.10">
    <property type="protein sequence ID" value="Tc07v2_p005260.10"/>
    <property type="gene ID" value="Tc07v2_g005260"/>
</dbReference>
<dbReference type="Gramene" id="Tc07v2_t005260.2">
    <property type="protein sequence ID" value="Tc07v2_p005260.2"/>
    <property type="gene ID" value="Tc07v2_g005260"/>
</dbReference>
<dbReference type="RefSeq" id="XP_017980448.1">
    <property type="nucleotide sequence ID" value="XM_018124959.1"/>
</dbReference>
<dbReference type="Gene3D" id="1.10.8.430">
    <property type="entry name" value="Helical domain of apoptotic protease-activating factors"/>
    <property type="match status" value="1"/>
</dbReference>
<dbReference type="InterPro" id="IPR050905">
    <property type="entry name" value="Plant_NBS-LRR"/>
</dbReference>
<dbReference type="RefSeq" id="XP_017980455.1">
    <property type="nucleotide sequence ID" value="XM_018124966.1"/>
</dbReference>
<dbReference type="InterPro" id="IPR057135">
    <property type="entry name" value="At4g27190-like_LRR"/>
</dbReference>
<dbReference type="KEGG" id="tcc:18593743"/>
<dbReference type="InterPro" id="IPR032675">
    <property type="entry name" value="LRR_dom_sf"/>
</dbReference>
<feature type="domain" description="Disease resistance protein At4g27190-like leucine-rich repeats" evidence="8">
    <location>
        <begin position="812"/>
        <end position="921"/>
    </location>
</feature>
<evidence type="ECO:0000256" key="5">
    <source>
        <dbReference type="ARBA" id="ARBA00022840"/>
    </source>
</evidence>
<dbReference type="PANTHER" id="PTHR33463:SF182">
    <property type="entry name" value="AND NB-ARC DOMAINS-CONTAINING DISEASE RESISTANCE PROTEIN, PUTATIVE-RELATED"/>
    <property type="match status" value="1"/>
</dbReference>
<dbReference type="Gene3D" id="3.80.10.10">
    <property type="entry name" value="Ribonuclease Inhibitor"/>
    <property type="match status" value="2"/>
</dbReference>
<dbReference type="Gramene" id="Tc07v2_t005260.4">
    <property type="protein sequence ID" value="Tc07v2_p005260.4"/>
    <property type="gene ID" value="Tc07v2_g005260"/>
</dbReference>
<dbReference type="PANTHER" id="PTHR33463">
    <property type="entry name" value="NB-ARC DOMAIN-CONTAINING PROTEIN-RELATED"/>
    <property type="match status" value="1"/>
</dbReference>
<keyword evidence="4" id="KW-0611">Plant defense</keyword>
<reference evidence="10" key="1">
    <citation type="journal article" date="1997" name="Nucleic Acids Res.">
        <title>tRNAscan-SE: a program for improved detection of transfer RNA genes in genomic sequence.</title>
        <authorList>
            <person name="Lowe T.M."/>
            <person name="Eddy S.R."/>
        </authorList>
    </citation>
    <scope>NUCLEOTIDE SEQUENCE [LARGE SCALE GENOMIC DNA]</scope>
    <source>
        <strain evidence="10">r\B97-61/B2</strain>
    </source>
</reference>
<evidence type="ECO:0000313" key="21">
    <source>
        <dbReference type="RefSeq" id="XP_017980455.1"/>
    </source>
</evidence>
<dbReference type="Proteomes" id="UP000694886">
    <property type="component" value="Chromosome 7"/>
</dbReference>
<dbReference type="Gramene" id="Tc07v2_t005260.11">
    <property type="protein sequence ID" value="Tc07v2_p005260.11"/>
    <property type="gene ID" value="Tc07v2_g005260"/>
</dbReference>
<dbReference type="Pfam" id="PF13855">
    <property type="entry name" value="LRR_8"/>
    <property type="match status" value="1"/>
</dbReference>
<evidence type="ECO:0000313" key="13">
    <source>
        <dbReference type="RefSeq" id="XP_017980446.1"/>
    </source>
</evidence>
<evidence type="ECO:0000313" key="16">
    <source>
        <dbReference type="RefSeq" id="XP_017980449.1"/>
    </source>
</evidence>
<evidence type="ECO:0000259" key="8">
    <source>
        <dbReference type="Pfam" id="PF23247"/>
    </source>
</evidence>
<accession>A0AB32WN32</accession>
<dbReference type="Gramene" id="Tc07v2_t005260.5">
    <property type="protein sequence ID" value="Tc07v2_p005260.5"/>
    <property type="gene ID" value="Tc07v2_g005260"/>
</dbReference>
<sequence length="973" mass="111268">MDWILSFVEVIRSFGGPYINHHRKLEDYMNELRGNVNSLNSRKRDLELKMEAEERCGKKMKKEVANWLKDVENVGNEVKTIEEEFRSVSFLSRGHLGSFVCENIEKVNKIYQQGSFPDGVAVDGPPATGVTLLTPNLEGEIDVKEQIWKYLMGDKVRMIGVCGMGGIGKTTIMKHINNQLLKDNLFDQVIWVTVSKELNIFKLQEDIANSLKQALPTDVLQRAAKLKDILEEKRYVLILDDVWKRFSLLDLGILEPTLGMGRKVVLTSRSIEVCKSMGCEVVKVQLLPKNESMNLFLDHVGRRVVQDQNLKDIVDKIVEKCGGLPLSIVTIAGSMKEVDDFCEWKNALIELEERVESVKELDIEVYEPLKFSYDHLRDPKIQNCFLYCSLYPEDYIIRKVELIENWIDEGLLDGLQTKEAMHHRGYSILNKLESNCLLERATFLIDNDGVKMHDVLRDMALYIAGHQFMGKAGMPLKEFPSEQEWTVSVEKVSLMETFKLEIPPHISPRWPHLSTLILEHCGLERISESFFKHMSGLKVLNLSDNRSLEYLPNSISNLKTLNALILSGCEELKKVPSLVELTALRKLNLLGTGIEEVPHGIEMLENLRDLLMGSTALKELPVGILPRICHLQCLIIEKTFLKGEEVGQLRKLEWVQCSFRNVQEFNKYAECTQGKCPTSFFFQVGGPSVDWRFDLWGCPNFKKIKKQITFTGSEIERCDDRVVPHDLQTLTIQKYDDFKCLNNIPLFRKVTEWKECQITNCRGIECVVDLSLSSCDALDNIEELRLFLLRNLREVVRVGIGVVVEIESTSHAPTPPAIFSSLKKFHMSYCSRVKKLFPVELLQGLQNLETIRVRHCEKMEEIIASEEDQKGEGTTFILPKLHSLWLQNLPQLKSICSGGLMIPADSLQYLYIIKCPEVKRIPLSLPLVENGKPSPPSSLQKITAWPREWWESVEWDQPDAKDVLSPFLQYSGL</sequence>
<keyword evidence="5" id="KW-0067">ATP-binding</keyword>
<keyword evidence="3" id="KW-0547">Nucleotide-binding</keyword>
<dbReference type="RefSeq" id="XP_017980446.1">
    <property type="nucleotide sequence ID" value="XM_018124957.1"/>
</dbReference>
<evidence type="ECO:0000313" key="19">
    <source>
        <dbReference type="RefSeq" id="XP_017980453.1"/>
    </source>
</evidence>
<dbReference type="RefSeq" id="XP_017980453.1">
    <property type="nucleotide sequence ID" value="XM_018124964.1"/>
</dbReference>